<evidence type="ECO:0000313" key="2">
    <source>
        <dbReference type="EMBL" id="KXS14469.1"/>
    </source>
</evidence>
<reference evidence="2 3" key="1">
    <citation type="journal article" date="2015" name="Genome Biol. Evol.">
        <title>Phylogenomic analyses indicate that early fungi evolved digesting cell walls of algal ancestors of land plants.</title>
        <authorList>
            <person name="Chang Y."/>
            <person name="Wang S."/>
            <person name="Sekimoto S."/>
            <person name="Aerts A.L."/>
            <person name="Choi C."/>
            <person name="Clum A."/>
            <person name="LaButti K.M."/>
            <person name="Lindquist E.A."/>
            <person name="Yee Ngan C."/>
            <person name="Ohm R.A."/>
            <person name="Salamov A.A."/>
            <person name="Grigoriev I.V."/>
            <person name="Spatafora J.W."/>
            <person name="Berbee M.L."/>
        </authorList>
    </citation>
    <scope>NUCLEOTIDE SEQUENCE [LARGE SCALE GENOMIC DNA]</scope>
    <source>
        <strain evidence="2 3">JEL478</strain>
    </source>
</reference>
<organism evidence="2 3">
    <name type="scientific">Gonapodya prolifera (strain JEL478)</name>
    <name type="common">Monoblepharis prolifera</name>
    <dbReference type="NCBI Taxonomy" id="1344416"/>
    <lineage>
        <taxon>Eukaryota</taxon>
        <taxon>Fungi</taxon>
        <taxon>Fungi incertae sedis</taxon>
        <taxon>Chytridiomycota</taxon>
        <taxon>Chytridiomycota incertae sedis</taxon>
        <taxon>Monoblepharidomycetes</taxon>
        <taxon>Monoblepharidales</taxon>
        <taxon>Gonapodyaceae</taxon>
        <taxon>Gonapodya</taxon>
    </lineage>
</organism>
<evidence type="ECO:0000256" key="1">
    <source>
        <dbReference type="SAM" id="MobiDB-lite"/>
    </source>
</evidence>
<dbReference type="AlphaFoldDB" id="A0A139ACS3"/>
<gene>
    <name evidence="2" type="ORF">M427DRAFT_57642</name>
</gene>
<keyword evidence="3" id="KW-1185">Reference proteome</keyword>
<protein>
    <submittedName>
        <fullName evidence="2">Uncharacterized protein</fullName>
    </submittedName>
</protein>
<feature type="compositionally biased region" description="Polar residues" evidence="1">
    <location>
        <begin position="95"/>
        <end position="104"/>
    </location>
</feature>
<proteinExistence type="predicted"/>
<feature type="compositionally biased region" description="Basic residues" evidence="1">
    <location>
        <begin position="105"/>
        <end position="117"/>
    </location>
</feature>
<feature type="region of interest" description="Disordered" evidence="1">
    <location>
        <begin position="95"/>
        <end position="138"/>
    </location>
</feature>
<dbReference type="EMBL" id="KQ965769">
    <property type="protein sequence ID" value="KXS14469.1"/>
    <property type="molecule type" value="Genomic_DNA"/>
</dbReference>
<dbReference type="Proteomes" id="UP000070544">
    <property type="component" value="Unassembled WGS sequence"/>
</dbReference>
<evidence type="ECO:0000313" key="3">
    <source>
        <dbReference type="Proteomes" id="UP000070544"/>
    </source>
</evidence>
<accession>A0A139ACS3</accession>
<name>A0A139ACS3_GONPJ</name>
<sequence>MPAVLRNQPLPALTLTELRNTVTREQIEAASQNDILKYIRQYNRSNPPDKLAVAGPLVELRDSLLELLPQAPPAAPVQPALTQSLTPEQLKVSLPQDQIATSSQRKGHSKTSAKPSKRSTAGRFLKERPIPQWRYHQR</sequence>